<dbReference type="AlphaFoldDB" id="A0ABC8ZF14"/>
<name>A0ABC8ZF14_9POAL</name>
<accession>A0ABC8ZF14</accession>
<gene>
    <name evidence="2" type="ORF">URODEC1_LOCUS43738</name>
</gene>
<sequence length="416" mass="45496">MKSPQLFLETAPSQPDPSELRDWSHLPDLILREVLQRLVPCLRSLSAFAGACRPWRRFLLASASTLLLPRIPPLLLKHERCYFGGSPGSFLLRAWSALVIRQPITSPLAAAAASTSASLLSSSRGLLIFLVRPRGLLVLVDALTGAERLSLPLPSPHAPHHYAALTTTHLVLFVSKHAFASIPFPPAAAAAPDWAHHRLPRAASFVASITEFRGRVLGVTDRAQLLEFRCLAAAAAPAPEEEAAVEMLPATGLPDAATFESWHFGPRLVVAGDRLLLLLLMTDPAHRGSATGRPVKVHRVSVHALHETPDGAMRRWEEVDNLGGYSVFVDCAGRSAVACADAAGCGDVAGNCIYFAEMTFHREYCQRYWMSLSPWWKWEHSAAAENKDAATISRKWPSQTWAYPRLFFQSSTAAQL</sequence>
<dbReference type="InterPro" id="IPR005174">
    <property type="entry name" value="KIB1-4_b-propeller"/>
</dbReference>
<evidence type="ECO:0000313" key="2">
    <source>
        <dbReference type="EMBL" id="CAL4959365.1"/>
    </source>
</evidence>
<dbReference type="PANTHER" id="PTHR33800:SF7">
    <property type="entry name" value="DUF295 DOMAIN-CONTAINING PROTEIN"/>
    <property type="match status" value="1"/>
</dbReference>
<dbReference type="EMBL" id="OZ075129">
    <property type="protein sequence ID" value="CAL4959365.1"/>
    <property type="molecule type" value="Genomic_DNA"/>
</dbReference>
<reference evidence="3" key="1">
    <citation type="submission" date="2024-06" db="EMBL/GenBank/DDBJ databases">
        <authorList>
            <person name="Ryan C."/>
        </authorList>
    </citation>
    <scope>NUCLEOTIDE SEQUENCE [LARGE SCALE GENOMIC DNA]</scope>
</reference>
<feature type="domain" description="KIB1-4 beta-propeller" evidence="1">
    <location>
        <begin position="114"/>
        <end position="360"/>
    </location>
</feature>
<reference evidence="2 3" key="2">
    <citation type="submission" date="2024-10" db="EMBL/GenBank/DDBJ databases">
        <authorList>
            <person name="Ryan C."/>
        </authorList>
    </citation>
    <scope>NUCLEOTIDE SEQUENCE [LARGE SCALE GENOMIC DNA]</scope>
</reference>
<protein>
    <recommendedName>
        <fullName evidence="1">KIB1-4 beta-propeller domain-containing protein</fullName>
    </recommendedName>
</protein>
<organism evidence="2 3">
    <name type="scientific">Urochloa decumbens</name>
    <dbReference type="NCBI Taxonomy" id="240449"/>
    <lineage>
        <taxon>Eukaryota</taxon>
        <taxon>Viridiplantae</taxon>
        <taxon>Streptophyta</taxon>
        <taxon>Embryophyta</taxon>
        <taxon>Tracheophyta</taxon>
        <taxon>Spermatophyta</taxon>
        <taxon>Magnoliopsida</taxon>
        <taxon>Liliopsida</taxon>
        <taxon>Poales</taxon>
        <taxon>Poaceae</taxon>
        <taxon>PACMAD clade</taxon>
        <taxon>Panicoideae</taxon>
        <taxon>Panicodae</taxon>
        <taxon>Paniceae</taxon>
        <taxon>Melinidinae</taxon>
        <taxon>Urochloa</taxon>
    </lineage>
</organism>
<dbReference type="PANTHER" id="PTHR33800">
    <property type="entry name" value="OS06G0113600 PROTEIN"/>
    <property type="match status" value="1"/>
</dbReference>
<evidence type="ECO:0000259" key="1">
    <source>
        <dbReference type="Pfam" id="PF03478"/>
    </source>
</evidence>
<keyword evidence="3" id="KW-1185">Reference proteome</keyword>
<dbReference type="Pfam" id="PF03478">
    <property type="entry name" value="Beta-prop_KIB1-4"/>
    <property type="match status" value="1"/>
</dbReference>
<evidence type="ECO:0000313" key="3">
    <source>
        <dbReference type="Proteomes" id="UP001497457"/>
    </source>
</evidence>
<proteinExistence type="predicted"/>
<dbReference type="Proteomes" id="UP001497457">
    <property type="component" value="Chromosome 19rd"/>
</dbReference>